<evidence type="ECO:0000256" key="4">
    <source>
        <dbReference type="ARBA" id="ARBA00022679"/>
    </source>
</evidence>
<proteinExistence type="inferred from homology"/>
<keyword evidence="5" id="KW-0777">Teichoic acid biosynthesis</keyword>
<sequence>MYNVEGYIRETLDSLLNQTLQDWEAIVVDDGSTDGSPQIIDRYAANDHRFKIVRQNNAGLGAARNSGIREATGKFLTFLDSDDIIPPNAYELAVKCLKRTKSDFAIGAVDRIKNGRRITPKWTALVHSAEKIRVTLDEFPDMMMDIVACNRILDRKFWLAAVGEFPVGVAYEDHRVMVTASIRAKSIDVLSDTTYLWRIREDNTSISQRKNELQNLLDRVKAKDETFDVLQAEASESATNEWLTRLLDTDIPLFASHAISSDQEYRNHAAAFAKKYVALADDSAWDNVRWHQRVKVSLMSENRWDDLDLFLTRLRNNVDVPGTQIEAGSVALDLTSFDFDFGFLPRSRRILGQRLTSLVAQISSAEWTRDGLRLKGYALISNIASTESDEITVELVNTMSDSRITLEPVRRVKSELASRHANEAAFDHSSSGFETLISWNQFQTIVRDDQFNMKNEWHIEVTRCNGPIERTGTADTVLRSGSGGAFVQGTVPHEPYSIQLHRHKKTFSIRFRPIHAELKDLAVHNGELTGRISIPRSLSPQKSEAPRAVRAAGAHNQETSVILSPANGIQTSVDRSFTFDGLKLSSLSESSRLRIEFPDGSSEAVTWGLSEAEYKFLPGLLLKKSPFGLVDLVSGALSPIAESIECDADEISVRIRYSSDNARPSSCTLKSATSSESIKGWIVEEELHDNSAILKFNSRIRSSSGAALHGIFSVFVDEVQVVPTVDMTRDFPQGFITDFYRVEASRGSAPAGRPLNLKFSAPLTDSEVGSWNQKRLRRWYQRQAFPIEDNAVLFQCYRGEVASDNQLAIHNELTKRRSGIVTYWGVADRSVLLPEGAVPLVIGSKDWYRKLGSVRYLCNNIDFDHFFQRRQHQAFLQTFHGHAFKSMGKTFWASKQLSDHQIEYEIDRRRSAWTTALMPNDESIQYYDKEYKYTGEYLVAGFPRNDSILNSSKMSAQSRISNFYQIETGSSKWVLYAPTWREASVTGAWSARMFDQLDLDMLAESLGEGWTIMVRGHGYNSREEERIQRSASIVDVTDYPEVNDLILGCDASILDYSSLRFDWAITRKPMIFFVPDMEEYFDLRPALFSFEESAPGPLTTTTSQVVEELKRADDYALRFRESLDVFNQRFNTLSDGRAAERVVNSFFKGIL</sequence>
<dbReference type="PANTHER" id="PTHR37316">
    <property type="entry name" value="TEICHOIC ACID GLYCEROL-PHOSPHATE PRIMASE"/>
    <property type="match status" value="1"/>
</dbReference>
<dbReference type="GO" id="GO:0047355">
    <property type="term" value="F:CDP-glycerol glycerophosphotransferase activity"/>
    <property type="evidence" value="ECO:0007669"/>
    <property type="project" value="InterPro"/>
</dbReference>
<dbReference type="InterPro" id="IPR029044">
    <property type="entry name" value="Nucleotide-diphossugar_trans"/>
</dbReference>
<reference evidence="10" key="1">
    <citation type="submission" date="2016-03" db="EMBL/GenBank/DDBJ databases">
        <authorList>
            <person name="Ploux O."/>
        </authorList>
    </citation>
    <scope>NUCLEOTIDE SEQUENCE [LARGE SCALE GENOMIC DNA]</scope>
    <source>
        <strain evidence="10">BS258</strain>
    </source>
</reference>
<dbReference type="Gene3D" id="3.40.50.11820">
    <property type="match status" value="1"/>
</dbReference>
<gene>
    <name evidence="9" type="ORF">A2T55_13860</name>
</gene>
<evidence type="ECO:0000313" key="10">
    <source>
        <dbReference type="Proteomes" id="UP000075950"/>
    </source>
</evidence>
<dbReference type="GO" id="GO:0019350">
    <property type="term" value="P:teichoic acid biosynthetic process"/>
    <property type="evidence" value="ECO:0007669"/>
    <property type="project" value="UniProtKB-KW"/>
</dbReference>
<accession>A0A142NQQ8</accession>
<evidence type="ECO:0000259" key="8">
    <source>
        <dbReference type="Pfam" id="PF00535"/>
    </source>
</evidence>
<dbReference type="PANTHER" id="PTHR37316:SF3">
    <property type="entry name" value="TEICHOIC ACID GLYCEROL-PHOSPHATE TRANSFERASE"/>
    <property type="match status" value="1"/>
</dbReference>
<dbReference type="Gene3D" id="3.90.550.10">
    <property type="entry name" value="Spore Coat Polysaccharide Biosynthesis Protein SpsA, Chain A"/>
    <property type="match status" value="1"/>
</dbReference>
<dbReference type="Proteomes" id="UP000075950">
    <property type="component" value="Chromosome"/>
</dbReference>
<evidence type="ECO:0000256" key="7">
    <source>
        <dbReference type="SAM" id="Coils"/>
    </source>
</evidence>
<dbReference type="InterPro" id="IPR051612">
    <property type="entry name" value="Teichoic_Acid_Biosynth"/>
</dbReference>
<organism evidence="9 10">
    <name type="scientific">Brevibacterium linens</name>
    <dbReference type="NCBI Taxonomy" id="1703"/>
    <lineage>
        <taxon>Bacteria</taxon>
        <taxon>Bacillati</taxon>
        <taxon>Actinomycetota</taxon>
        <taxon>Actinomycetes</taxon>
        <taxon>Micrococcales</taxon>
        <taxon>Brevibacteriaceae</taxon>
        <taxon>Brevibacterium</taxon>
    </lineage>
</organism>
<feature type="coiled-coil region" evidence="7">
    <location>
        <begin position="203"/>
        <end position="233"/>
    </location>
</feature>
<dbReference type="InterPro" id="IPR001173">
    <property type="entry name" value="Glyco_trans_2-like"/>
</dbReference>
<feature type="domain" description="Glycosyltransferase 2-like" evidence="8">
    <location>
        <begin position="1"/>
        <end position="121"/>
    </location>
</feature>
<dbReference type="InterPro" id="IPR043149">
    <property type="entry name" value="TagF_N"/>
</dbReference>
<dbReference type="KEGG" id="bly:A2T55_13860"/>
<comment type="similarity">
    <text evidence="2">Belongs to the CDP-glycerol glycerophosphotransferase family.</text>
</comment>
<keyword evidence="4" id="KW-0808">Transferase</keyword>
<evidence type="ECO:0000256" key="5">
    <source>
        <dbReference type="ARBA" id="ARBA00022944"/>
    </source>
</evidence>
<evidence type="ECO:0000256" key="2">
    <source>
        <dbReference type="ARBA" id="ARBA00010488"/>
    </source>
</evidence>
<dbReference type="Pfam" id="PF00535">
    <property type="entry name" value="Glycos_transf_2"/>
    <property type="match status" value="1"/>
</dbReference>
<dbReference type="InterPro" id="IPR043148">
    <property type="entry name" value="TagF_C"/>
</dbReference>
<name>A0A142NQQ8_BRELN</name>
<dbReference type="Pfam" id="PF04464">
    <property type="entry name" value="Glyphos_transf"/>
    <property type="match status" value="1"/>
</dbReference>
<comment type="subcellular location">
    <subcellularLocation>
        <location evidence="1">Cell membrane</location>
        <topology evidence="1">Peripheral membrane protein</topology>
    </subcellularLocation>
</comment>
<evidence type="ECO:0000256" key="3">
    <source>
        <dbReference type="ARBA" id="ARBA00022475"/>
    </source>
</evidence>
<protein>
    <recommendedName>
        <fullName evidence="8">Glycosyltransferase 2-like domain-containing protein</fullName>
    </recommendedName>
</protein>
<dbReference type="AlphaFoldDB" id="A0A142NQQ8"/>
<evidence type="ECO:0000256" key="6">
    <source>
        <dbReference type="ARBA" id="ARBA00023136"/>
    </source>
</evidence>
<dbReference type="InterPro" id="IPR007554">
    <property type="entry name" value="Glycerophosphate_synth"/>
</dbReference>
<dbReference type="CDD" id="cd00761">
    <property type="entry name" value="Glyco_tranf_GTA_type"/>
    <property type="match status" value="1"/>
</dbReference>
<dbReference type="SUPFAM" id="SSF53448">
    <property type="entry name" value="Nucleotide-diphospho-sugar transferases"/>
    <property type="match status" value="1"/>
</dbReference>
<keyword evidence="6" id="KW-0472">Membrane</keyword>
<dbReference type="EMBL" id="CP014869">
    <property type="protein sequence ID" value="AMT94700.1"/>
    <property type="molecule type" value="Genomic_DNA"/>
</dbReference>
<dbReference type="Gene3D" id="3.40.50.12580">
    <property type="match status" value="1"/>
</dbReference>
<keyword evidence="7" id="KW-0175">Coiled coil</keyword>
<evidence type="ECO:0000256" key="1">
    <source>
        <dbReference type="ARBA" id="ARBA00004202"/>
    </source>
</evidence>
<keyword evidence="3" id="KW-1003">Cell membrane</keyword>
<evidence type="ECO:0000313" key="9">
    <source>
        <dbReference type="EMBL" id="AMT94700.1"/>
    </source>
</evidence>
<dbReference type="GO" id="GO:0005886">
    <property type="term" value="C:plasma membrane"/>
    <property type="evidence" value="ECO:0007669"/>
    <property type="project" value="UniProtKB-SubCell"/>
</dbReference>